<proteinExistence type="predicted"/>
<keyword evidence="2" id="KW-1185">Reference proteome</keyword>
<comment type="caution">
    <text evidence="1">The sequence shown here is derived from an EMBL/GenBank/DDBJ whole genome shotgun (WGS) entry which is preliminary data.</text>
</comment>
<evidence type="ECO:0000313" key="1">
    <source>
        <dbReference type="EMBL" id="GAA1141359.1"/>
    </source>
</evidence>
<protein>
    <recommendedName>
        <fullName evidence="3">DUF1707 domain-containing protein</fullName>
    </recommendedName>
</protein>
<reference evidence="1 2" key="1">
    <citation type="journal article" date="2019" name="Int. J. Syst. Evol. Microbiol.">
        <title>The Global Catalogue of Microorganisms (GCM) 10K type strain sequencing project: providing services to taxonomists for standard genome sequencing and annotation.</title>
        <authorList>
            <consortium name="The Broad Institute Genomics Platform"/>
            <consortium name="The Broad Institute Genome Sequencing Center for Infectious Disease"/>
            <person name="Wu L."/>
            <person name="Ma J."/>
        </authorList>
    </citation>
    <scope>NUCLEOTIDE SEQUENCE [LARGE SCALE GENOMIC DNA]</scope>
    <source>
        <strain evidence="1 2">JCM 11813</strain>
    </source>
</reference>
<sequence length="81" mass="8480">MPDRTAGYGGAMSDEKMEAIQAVVDRVTSWQDGAPEGTVENELRDGFAEAGVDVSADDVKKLADAIQDEHGAVSAQEVLSA</sequence>
<evidence type="ECO:0000313" key="2">
    <source>
        <dbReference type="Proteomes" id="UP001499979"/>
    </source>
</evidence>
<dbReference type="EMBL" id="BAAAJE010000007">
    <property type="protein sequence ID" value="GAA1141359.1"/>
    <property type="molecule type" value="Genomic_DNA"/>
</dbReference>
<evidence type="ECO:0008006" key="3">
    <source>
        <dbReference type="Google" id="ProtNLM"/>
    </source>
</evidence>
<dbReference type="Proteomes" id="UP001499979">
    <property type="component" value="Unassembled WGS sequence"/>
</dbReference>
<gene>
    <name evidence="1" type="ORF">GCM10009606_21050</name>
</gene>
<organism evidence="1 2">
    <name type="scientific">Nocardioides aquiterrae</name>
    <dbReference type="NCBI Taxonomy" id="203799"/>
    <lineage>
        <taxon>Bacteria</taxon>
        <taxon>Bacillati</taxon>
        <taxon>Actinomycetota</taxon>
        <taxon>Actinomycetes</taxon>
        <taxon>Propionibacteriales</taxon>
        <taxon>Nocardioidaceae</taxon>
        <taxon>Nocardioides</taxon>
    </lineage>
</organism>
<accession>A0ABN1UCQ4</accession>
<name>A0ABN1UCQ4_9ACTN</name>
<dbReference type="RefSeq" id="WP_343907483.1">
    <property type="nucleotide sequence ID" value="NZ_BAAAJE010000007.1"/>
</dbReference>